<keyword evidence="4" id="KW-0325">Glycoprotein</keyword>
<dbReference type="GeneID" id="104596578"/>
<feature type="region of interest" description="Disordered" evidence="5">
    <location>
        <begin position="138"/>
        <end position="171"/>
    </location>
</feature>
<evidence type="ECO:0000256" key="3">
    <source>
        <dbReference type="ARBA" id="ARBA00023157"/>
    </source>
</evidence>
<evidence type="ECO:0000256" key="5">
    <source>
        <dbReference type="SAM" id="MobiDB-lite"/>
    </source>
</evidence>
<dbReference type="SUPFAM" id="SSF47699">
    <property type="entry name" value="Bifunctional inhibitor/lipid-transfer protein/seed storage 2S albumin"/>
    <property type="match status" value="1"/>
</dbReference>
<dbReference type="OrthoDB" id="1751806at2759"/>
<dbReference type="OMA" id="NCYISAP"/>
<feature type="chain" id="PRO_5043310197" evidence="6">
    <location>
        <begin position="29"/>
        <end position="208"/>
    </location>
</feature>
<evidence type="ECO:0000256" key="2">
    <source>
        <dbReference type="ARBA" id="ARBA00022729"/>
    </source>
</evidence>
<dbReference type="KEGG" id="nnu:104596578"/>
<keyword evidence="7" id="KW-1185">Reference proteome</keyword>
<sequence length="208" mass="22420">MGSKGLSFLKITWVLTILLLCFPAPSMAKTQFTGCSFQDIDLQPCFNFGKIPTGSCCKAVNQVVKAGYKCLCSMISSTNPLFSAPISFLVSNCHIFVPPLAQCRVPTPAVVPPDTSKEPMHPLLPPPPLPKFVPPPMPPDGVRASSNLTRGGNITSARKEENLSKKTGSNGNISKMSDDISISYVGDNINGWLYGRLLLIITLHALFL</sequence>
<reference evidence="8" key="1">
    <citation type="submission" date="2025-08" db="UniProtKB">
        <authorList>
            <consortium name="RefSeq"/>
        </authorList>
    </citation>
    <scope>IDENTIFICATION</scope>
</reference>
<dbReference type="CDD" id="cd00010">
    <property type="entry name" value="AAI_LTSS"/>
    <property type="match status" value="1"/>
</dbReference>
<comment type="similarity">
    <text evidence="1">Belongs to the plant LTP family.</text>
</comment>
<feature type="compositionally biased region" description="Polar residues" evidence="5">
    <location>
        <begin position="144"/>
        <end position="156"/>
    </location>
</feature>
<dbReference type="InterPro" id="IPR036312">
    <property type="entry name" value="Bifun_inhib/LTP/seed_sf"/>
</dbReference>
<feature type="signal peptide" evidence="6">
    <location>
        <begin position="1"/>
        <end position="28"/>
    </location>
</feature>
<gene>
    <name evidence="8" type="primary">LOC104596578</name>
</gene>
<dbReference type="InterPro" id="IPR016140">
    <property type="entry name" value="Bifunc_inhib/LTP/seed_store"/>
</dbReference>
<evidence type="ECO:0000313" key="7">
    <source>
        <dbReference type="Proteomes" id="UP000189703"/>
    </source>
</evidence>
<evidence type="ECO:0000256" key="1">
    <source>
        <dbReference type="ARBA" id="ARBA00009748"/>
    </source>
</evidence>
<dbReference type="AlphaFoldDB" id="A0A1U8A4B6"/>
<evidence type="ECO:0000256" key="4">
    <source>
        <dbReference type="ARBA" id="ARBA00023180"/>
    </source>
</evidence>
<dbReference type="PANTHER" id="PTHR33044">
    <property type="entry name" value="BIFUNCTIONAL INHIBITOR/LIPID-TRANSFER PROTEIN/SEED STORAGE 2S ALBUMIN SUPERFAMILY PROTEIN-RELATED"/>
    <property type="match status" value="1"/>
</dbReference>
<accession>A0A1U8A4B6</accession>
<dbReference type="Proteomes" id="UP000189703">
    <property type="component" value="Unplaced"/>
</dbReference>
<proteinExistence type="inferred from homology"/>
<organism evidence="7 8">
    <name type="scientific">Nelumbo nucifera</name>
    <name type="common">Sacred lotus</name>
    <dbReference type="NCBI Taxonomy" id="4432"/>
    <lineage>
        <taxon>Eukaryota</taxon>
        <taxon>Viridiplantae</taxon>
        <taxon>Streptophyta</taxon>
        <taxon>Embryophyta</taxon>
        <taxon>Tracheophyta</taxon>
        <taxon>Spermatophyta</taxon>
        <taxon>Magnoliopsida</taxon>
        <taxon>Proteales</taxon>
        <taxon>Nelumbonaceae</taxon>
        <taxon>Nelumbo</taxon>
    </lineage>
</organism>
<dbReference type="eggNOG" id="ENOG502R3CM">
    <property type="taxonomic scope" value="Eukaryota"/>
</dbReference>
<keyword evidence="3" id="KW-1015">Disulfide bond</keyword>
<dbReference type="InterPro" id="IPR043325">
    <property type="entry name" value="LTSS"/>
</dbReference>
<keyword evidence="2 6" id="KW-0732">Signal</keyword>
<protein>
    <submittedName>
        <fullName evidence="8">Uncharacterized protein LOC104596578</fullName>
    </submittedName>
</protein>
<dbReference type="Pfam" id="PF14368">
    <property type="entry name" value="LTP_2"/>
    <property type="match status" value="1"/>
</dbReference>
<evidence type="ECO:0000313" key="8">
    <source>
        <dbReference type="RefSeq" id="XP_010256114.1"/>
    </source>
</evidence>
<name>A0A1U8A4B6_NELNU</name>
<dbReference type="RefSeq" id="XP_010256114.1">
    <property type="nucleotide sequence ID" value="XM_010257812.2"/>
</dbReference>
<evidence type="ECO:0000256" key="6">
    <source>
        <dbReference type="SAM" id="SignalP"/>
    </source>
</evidence>